<dbReference type="RefSeq" id="WP_132429761.1">
    <property type="nucleotide sequence ID" value="NZ_SMFZ01000002.1"/>
</dbReference>
<evidence type="ECO:0000256" key="1">
    <source>
        <dbReference type="SAM" id="SignalP"/>
    </source>
</evidence>
<name>A0A4R1HFP0_PSEEN</name>
<sequence>MNAKKKAGIVGAGVLTVLVAASPLAWATDHGEDGHDGKKCAFVGGDAGAESAITGGSLGNIVTQAPVGGNNAGNAANCSDFLNNNLNDNLSGNSVSVLSPLPALPLPVGP</sequence>
<evidence type="ECO:0000313" key="3">
    <source>
        <dbReference type="Proteomes" id="UP000295560"/>
    </source>
</evidence>
<dbReference type="EMBL" id="SMFZ01000002">
    <property type="protein sequence ID" value="TCK20954.1"/>
    <property type="molecule type" value="Genomic_DNA"/>
</dbReference>
<evidence type="ECO:0000313" key="2">
    <source>
        <dbReference type="EMBL" id="TCK20954.1"/>
    </source>
</evidence>
<organism evidence="2 3">
    <name type="scientific">Pseudonocardia endophytica</name>
    <dbReference type="NCBI Taxonomy" id="401976"/>
    <lineage>
        <taxon>Bacteria</taxon>
        <taxon>Bacillati</taxon>
        <taxon>Actinomycetota</taxon>
        <taxon>Actinomycetes</taxon>
        <taxon>Pseudonocardiales</taxon>
        <taxon>Pseudonocardiaceae</taxon>
        <taxon>Pseudonocardia</taxon>
    </lineage>
</organism>
<keyword evidence="3" id="KW-1185">Reference proteome</keyword>
<protein>
    <recommendedName>
        <fullName evidence="4">Small secreted domain DUF320</fullName>
    </recommendedName>
</protein>
<keyword evidence="1" id="KW-0732">Signal</keyword>
<evidence type="ECO:0008006" key="4">
    <source>
        <dbReference type="Google" id="ProtNLM"/>
    </source>
</evidence>
<feature type="chain" id="PRO_5020197943" description="Small secreted domain DUF320" evidence="1">
    <location>
        <begin position="28"/>
        <end position="110"/>
    </location>
</feature>
<comment type="caution">
    <text evidence="2">The sequence shown here is derived from an EMBL/GenBank/DDBJ whole genome shotgun (WGS) entry which is preliminary data.</text>
</comment>
<accession>A0A4R1HFP0</accession>
<dbReference type="Proteomes" id="UP000295560">
    <property type="component" value="Unassembled WGS sequence"/>
</dbReference>
<proteinExistence type="predicted"/>
<gene>
    <name evidence="2" type="ORF">EV378_4923</name>
</gene>
<dbReference type="AlphaFoldDB" id="A0A4R1HFP0"/>
<feature type="signal peptide" evidence="1">
    <location>
        <begin position="1"/>
        <end position="27"/>
    </location>
</feature>
<reference evidence="2 3" key="1">
    <citation type="submission" date="2019-03" db="EMBL/GenBank/DDBJ databases">
        <title>Sequencing the genomes of 1000 actinobacteria strains.</title>
        <authorList>
            <person name="Klenk H.-P."/>
        </authorList>
    </citation>
    <scope>NUCLEOTIDE SEQUENCE [LARGE SCALE GENOMIC DNA]</scope>
    <source>
        <strain evidence="2 3">DSM 44969</strain>
    </source>
</reference>